<dbReference type="InterPro" id="IPR032875">
    <property type="entry name" value="Succ_CoA_lig_flav_dom"/>
</dbReference>
<dbReference type="Pfam" id="PF13607">
    <property type="entry name" value="Succ_CoA_lig"/>
    <property type="match status" value="1"/>
</dbReference>
<sequence>VKEIVEHHNNSVETIFIVTEHVSIEVTSKIAQMCSQVHIDVLGCNSLGIINAHDAVRTGVVGGDSPLESFREGSATIISNSGNMVNTMASYLSSAGMGTSYGISTGKDLLILFPLKNILELARSDERTRLIVAYVEPGGLYEKQAVQMLRRTKYPKPIIAYVTGEILEKSELSLGHAGAVIEGKETTAAAKMRLFDEYFGTEPFDPDARYKKSPELTETLKRGIRIKTLHHLPAAAALICDCLGIERDFPAVQTAQTEPLVRRI</sequence>
<reference evidence="2" key="1">
    <citation type="journal article" date="2014" name="Front. Microbiol.">
        <title>High frequency of phylogenetically diverse reductive dehalogenase-homologous genes in deep subseafloor sedimentary metagenomes.</title>
        <authorList>
            <person name="Kawai M."/>
            <person name="Futagami T."/>
            <person name="Toyoda A."/>
            <person name="Takaki Y."/>
            <person name="Nishi S."/>
            <person name="Hori S."/>
            <person name="Arai W."/>
            <person name="Tsubouchi T."/>
            <person name="Morono Y."/>
            <person name="Uchiyama I."/>
            <person name="Ito T."/>
            <person name="Fujiyama A."/>
            <person name="Inagaki F."/>
            <person name="Takami H."/>
        </authorList>
    </citation>
    <scope>NUCLEOTIDE SEQUENCE</scope>
    <source>
        <strain evidence="2">Expedition CK06-06</strain>
    </source>
</reference>
<comment type="caution">
    <text evidence="2">The sequence shown here is derived from an EMBL/GenBank/DDBJ whole genome shotgun (WGS) entry which is preliminary data.</text>
</comment>
<organism evidence="2">
    <name type="scientific">marine sediment metagenome</name>
    <dbReference type="NCBI Taxonomy" id="412755"/>
    <lineage>
        <taxon>unclassified sequences</taxon>
        <taxon>metagenomes</taxon>
        <taxon>ecological metagenomes</taxon>
    </lineage>
</organism>
<dbReference type="EMBL" id="BARU01020295">
    <property type="protein sequence ID" value="GAH48154.1"/>
    <property type="molecule type" value="Genomic_DNA"/>
</dbReference>
<dbReference type="PANTHER" id="PTHR11117">
    <property type="entry name" value="SUCCINYL-COA LIGASE SUBUNIT ALPHA"/>
    <property type="match status" value="1"/>
</dbReference>
<dbReference type="AlphaFoldDB" id="X1H2R9"/>
<dbReference type="GO" id="GO:0004776">
    <property type="term" value="F:succinate-CoA ligase (GDP-forming) activity"/>
    <property type="evidence" value="ECO:0007669"/>
    <property type="project" value="TreeGrafter"/>
</dbReference>
<dbReference type="GO" id="GO:0006099">
    <property type="term" value="P:tricarboxylic acid cycle"/>
    <property type="evidence" value="ECO:0007669"/>
    <property type="project" value="TreeGrafter"/>
</dbReference>
<dbReference type="PANTHER" id="PTHR11117:SF2">
    <property type="entry name" value="SUCCINATE--COA LIGASE [ADP_GDP-FORMING] SUBUNIT ALPHA, MITOCHONDRIAL"/>
    <property type="match status" value="1"/>
</dbReference>
<gene>
    <name evidence="2" type="ORF">S03H2_33356</name>
</gene>
<protein>
    <recommendedName>
        <fullName evidence="1">Succinyl-CoA synthetase-like flavodoxin domain-containing protein</fullName>
    </recommendedName>
</protein>
<feature type="domain" description="Succinyl-CoA synthetase-like flavodoxin" evidence="1">
    <location>
        <begin position="73"/>
        <end position="190"/>
    </location>
</feature>
<name>X1H2R9_9ZZZZ</name>
<dbReference type="GO" id="GO:0009361">
    <property type="term" value="C:succinate-CoA ligase complex (ADP-forming)"/>
    <property type="evidence" value="ECO:0007669"/>
    <property type="project" value="TreeGrafter"/>
</dbReference>
<evidence type="ECO:0000259" key="1">
    <source>
        <dbReference type="Pfam" id="PF13607"/>
    </source>
</evidence>
<dbReference type="GO" id="GO:0004775">
    <property type="term" value="F:succinate-CoA ligase (ADP-forming) activity"/>
    <property type="evidence" value="ECO:0007669"/>
    <property type="project" value="TreeGrafter"/>
</dbReference>
<proteinExistence type="predicted"/>
<dbReference type="Gene3D" id="3.40.50.261">
    <property type="entry name" value="Succinyl-CoA synthetase domains"/>
    <property type="match status" value="1"/>
</dbReference>
<dbReference type="SUPFAM" id="SSF52210">
    <property type="entry name" value="Succinyl-CoA synthetase domains"/>
    <property type="match status" value="1"/>
</dbReference>
<dbReference type="InterPro" id="IPR016102">
    <property type="entry name" value="Succinyl-CoA_synth-like"/>
</dbReference>
<feature type="non-terminal residue" evidence="2">
    <location>
        <position position="1"/>
    </location>
</feature>
<accession>X1H2R9</accession>
<evidence type="ECO:0000313" key="2">
    <source>
        <dbReference type="EMBL" id="GAH48154.1"/>
    </source>
</evidence>